<dbReference type="HOGENOM" id="CLU_037529_2_0_1"/>
<reference evidence="2 3" key="1">
    <citation type="journal article" date="2013" name="BMC Genomics">
        <title>Genomics-driven discovery of the pneumocandin biosynthetic gene cluster in the fungus Glarea lozoyensis.</title>
        <authorList>
            <person name="Chen L."/>
            <person name="Yue Q."/>
            <person name="Zhang X."/>
            <person name="Xiang M."/>
            <person name="Wang C."/>
            <person name="Li S."/>
            <person name="Che Y."/>
            <person name="Ortiz-Lopez F.J."/>
            <person name="Bills G.F."/>
            <person name="Liu X."/>
            <person name="An Z."/>
        </authorList>
    </citation>
    <scope>NUCLEOTIDE SEQUENCE [LARGE SCALE GENOMIC DNA]</scope>
    <source>
        <strain evidence="3">ATCC 20868 / MF5171</strain>
    </source>
</reference>
<feature type="compositionally biased region" description="Basic and acidic residues" evidence="1">
    <location>
        <begin position="292"/>
        <end position="305"/>
    </location>
</feature>
<evidence type="ECO:0000313" key="2">
    <source>
        <dbReference type="EMBL" id="EPE28636.1"/>
    </source>
</evidence>
<dbReference type="KEGG" id="glz:GLAREA_09757"/>
<feature type="compositionally biased region" description="Low complexity" evidence="1">
    <location>
        <begin position="125"/>
        <end position="174"/>
    </location>
</feature>
<gene>
    <name evidence="2" type="ORF">GLAREA_09757</name>
</gene>
<dbReference type="RefSeq" id="XP_008084544.1">
    <property type="nucleotide sequence ID" value="XM_008086353.1"/>
</dbReference>
<feature type="compositionally biased region" description="Basic and acidic residues" evidence="1">
    <location>
        <begin position="242"/>
        <end position="254"/>
    </location>
</feature>
<sequence>MSGIVNKIKDVLHHDKSSSTTHSGTAEGVAGPHGSRAANAADPRIDSDMDGSRHTGATTGTTGGLTGTHGTHTTGTTSTGYGASNSTAGPHSSNMANKVDPRVDSDLDGSRNMGAASGTTGGYSSGTSGLTGTSHGTSGLTGSNHGSSGLTGTNHGTTGIGNSSAHTSSTTSTTPHNSNLLNKVDPRVDSTTSGAYSGTHAGNTGTTGTHSGTGAFSGTGTTGGLSNSSNAGPHNSSMANKADPRVDSDLDGRGNRHGASHGGILGASGSHATAGSGTAQNTAGPHNSDMLNKVDPRVDSDRDGSKTYMGNQTHATHTEVHDASKVPPSVLAAHLGEPEILHDGVPKSSGVSDQEKYLGSESGL</sequence>
<dbReference type="PANTHER" id="PTHR39606">
    <property type="entry name" value="SURFACE PROTEIN, PUTATIVE-RELATED"/>
    <property type="match status" value="1"/>
</dbReference>
<feature type="compositionally biased region" description="Basic and acidic residues" evidence="1">
    <location>
        <begin position="7"/>
        <end position="17"/>
    </location>
</feature>
<dbReference type="PANTHER" id="PTHR39606:SF1">
    <property type="entry name" value="CELL SURFACE PROTEIN"/>
    <property type="match status" value="1"/>
</dbReference>
<dbReference type="Proteomes" id="UP000016922">
    <property type="component" value="Unassembled WGS sequence"/>
</dbReference>
<feature type="compositionally biased region" description="Low complexity" evidence="1">
    <location>
        <begin position="267"/>
        <end position="279"/>
    </location>
</feature>
<dbReference type="GeneID" id="19468804"/>
<dbReference type="AlphaFoldDB" id="S3D9G6"/>
<feature type="compositionally biased region" description="Low complexity" evidence="1">
    <location>
        <begin position="197"/>
        <end position="214"/>
    </location>
</feature>
<keyword evidence="3" id="KW-1185">Reference proteome</keyword>
<evidence type="ECO:0000313" key="3">
    <source>
        <dbReference type="Proteomes" id="UP000016922"/>
    </source>
</evidence>
<dbReference type="OMA" id="DSHMANK"/>
<dbReference type="STRING" id="1116229.S3D9G6"/>
<dbReference type="eggNOG" id="ENOG502SKW2">
    <property type="taxonomic scope" value="Eukaryota"/>
</dbReference>
<feature type="compositionally biased region" description="Basic and acidic residues" evidence="1">
    <location>
        <begin position="336"/>
        <end position="345"/>
    </location>
</feature>
<organism evidence="2 3">
    <name type="scientific">Glarea lozoyensis (strain ATCC 20868 / MF5171)</name>
    <dbReference type="NCBI Taxonomy" id="1116229"/>
    <lineage>
        <taxon>Eukaryota</taxon>
        <taxon>Fungi</taxon>
        <taxon>Dikarya</taxon>
        <taxon>Ascomycota</taxon>
        <taxon>Pezizomycotina</taxon>
        <taxon>Leotiomycetes</taxon>
        <taxon>Helotiales</taxon>
        <taxon>Helotiaceae</taxon>
        <taxon>Glarea</taxon>
    </lineage>
</organism>
<accession>S3D9G6</accession>
<evidence type="ECO:0008006" key="4">
    <source>
        <dbReference type="Google" id="ProtNLM"/>
    </source>
</evidence>
<proteinExistence type="predicted"/>
<feature type="compositionally biased region" description="Low complexity" evidence="1">
    <location>
        <begin position="68"/>
        <end position="89"/>
    </location>
</feature>
<feature type="compositionally biased region" description="Basic and acidic residues" evidence="1">
    <location>
        <begin position="99"/>
        <end position="109"/>
    </location>
</feature>
<dbReference type="EMBL" id="KE145368">
    <property type="protein sequence ID" value="EPE28636.1"/>
    <property type="molecule type" value="Genomic_DNA"/>
</dbReference>
<dbReference type="OrthoDB" id="2590867at2759"/>
<name>S3D9G6_GLAL2</name>
<evidence type="ECO:0000256" key="1">
    <source>
        <dbReference type="SAM" id="MobiDB-lite"/>
    </source>
</evidence>
<protein>
    <recommendedName>
        <fullName evidence="4">Cell surface protein</fullName>
    </recommendedName>
</protein>
<feature type="compositionally biased region" description="Basic and acidic residues" evidence="1">
    <location>
        <begin position="43"/>
        <end position="53"/>
    </location>
</feature>
<feature type="region of interest" description="Disordered" evidence="1">
    <location>
        <begin position="1"/>
        <end position="364"/>
    </location>
</feature>